<keyword evidence="3" id="KW-1185">Reference proteome</keyword>
<protein>
    <submittedName>
        <fullName evidence="2">Uncharacterized protein</fullName>
    </submittedName>
</protein>
<sequence length="82" mass="8609">MRIPCAGVVHTPVRVPRVWGIAPLTTGLVPGFWTESSAERDGLANVPATYTPRGSAAAERSRSSDRRPLTRVAHGTGDATAA</sequence>
<name>A0ABP6NGY7_9ACTN</name>
<dbReference type="Proteomes" id="UP001501637">
    <property type="component" value="Unassembled WGS sequence"/>
</dbReference>
<feature type="compositionally biased region" description="Basic and acidic residues" evidence="1">
    <location>
        <begin position="59"/>
        <end position="68"/>
    </location>
</feature>
<evidence type="ECO:0000313" key="3">
    <source>
        <dbReference type="Proteomes" id="UP001501637"/>
    </source>
</evidence>
<dbReference type="EMBL" id="BAAAUG010000199">
    <property type="protein sequence ID" value="GAA3147861.1"/>
    <property type="molecule type" value="Genomic_DNA"/>
</dbReference>
<reference evidence="3" key="1">
    <citation type="journal article" date="2019" name="Int. J. Syst. Evol. Microbiol.">
        <title>The Global Catalogue of Microorganisms (GCM) 10K type strain sequencing project: providing services to taxonomists for standard genome sequencing and annotation.</title>
        <authorList>
            <consortium name="The Broad Institute Genomics Platform"/>
            <consortium name="The Broad Institute Genome Sequencing Center for Infectious Disease"/>
            <person name="Wu L."/>
            <person name="Ma J."/>
        </authorList>
    </citation>
    <scope>NUCLEOTIDE SEQUENCE [LARGE SCALE GENOMIC DNA]</scope>
    <source>
        <strain evidence="3">JCM 9092</strain>
    </source>
</reference>
<proteinExistence type="predicted"/>
<accession>A0ABP6NGY7</accession>
<feature type="region of interest" description="Disordered" evidence="1">
    <location>
        <begin position="40"/>
        <end position="82"/>
    </location>
</feature>
<evidence type="ECO:0000313" key="2">
    <source>
        <dbReference type="EMBL" id="GAA3147861.1"/>
    </source>
</evidence>
<gene>
    <name evidence="2" type="ORF">GCM10010449_78240</name>
</gene>
<comment type="caution">
    <text evidence="2">The sequence shown here is derived from an EMBL/GenBank/DDBJ whole genome shotgun (WGS) entry which is preliminary data.</text>
</comment>
<organism evidence="2 3">
    <name type="scientific">Streptomyces rectiviolaceus</name>
    <dbReference type="NCBI Taxonomy" id="332591"/>
    <lineage>
        <taxon>Bacteria</taxon>
        <taxon>Bacillati</taxon>
        <taxon>Actinomycetota</taxon>
        <taxon>Actinomycetes</taxon>
        <taxon>Kitasatosporales</taxon>
        <taxon>Streptomycetaceae</taxon>
        <taxon>Streptomyces</taxon>
    </lineage>
</organism>
<evidence type="ECO:0000256" key="1">
    <source>
        <dbReference type="SAM" id="MobiDB-lite"/>
    </source>
</evidence>